<organism evidence="15 16">
    <name type="scientific">Bos mutus</name>
    <name type="common">wild yak</name>
    <dbReference type="NCBI Taxonomy" id="72004"/>
    <lineage>
        <taxon>Eukaryota</taxon>
        <taxon>Metazoa</taxon>
        <taxon>Chordata</taxon>
        <taxon>Craniata</taxon>
        <taxon>Vertebrata</taxon>
        <taxon>Euteleostomi</taxon>
        <taxon>Mammalia</taxon>
        <taxon>Eutheria</taxon>
        <taxon>Laurasiatheria</taxon>
        <taxon>Artiodactyla</taxon>
        <taxon>Ruminantia</taxon>
        <taxon>Pecora</taxon>
        <taxon>Bovidae</taxon>
        <taxon>Bovinae</taxon>
        <taxon>Bos</taxon>
    </lineage>
</organism>
<comment type="similarity">
    <text evidence="12">Belongs to the G-protein coupled receptor 1 family.</text>
</comment>
<evidence type="ECO:0000256" key="12">
    <source>
        <dbReference type="RuleBase" id="RU000688"/>
    </source>
</evidence>
<dbReference type="GO" id="GO:0004930">
    <property type="term" value="F:G protein-coupled receptor activity"/>
    <property type="evidence" value="ECO:0007669"/>
    <property type="project" value="UniProtKB-KW"/>
</dbReference>
<feature type="transmembrane region" description="Helical" evidence="13">
    <location>
        <begin position="98"/>
        <end position="120"/>
    </location>
</feature>
<dbReference type="GO" id="GO:0004984">
    <property type="term" value="F:olfactory receptor activity"/>
    <property type="evidence" value="ECO:0007669"/>
    <property type="project" value="InterPro"/>
</dbReference>
<dbReference type="GO" id="GO:0005886">
    <property type="term" value="C:plasma membrane"/>
    <property type="evidence" value="ECO:0007669"/>
    <property type="project" value="UniProtKB-SubCell"/>
</dbReference>
<evidence type="ECO:0000259" key="14">
    <source>
        <dbReference type="PROSITE" id="PS50262"/>
    </source>
</evidence>
<dbReference type="Proteomes" id="UP000011080">
    <property type="component" value="Unassembled WGS sequence"/>
</dbReference>
<feature type="transmembrane region" description="Helical" evidence="13">
    <location>
        <begin position="200"/>
        <end position="222"/>
    </location>
</feature>
<comment type="subcellular location">
    <subcellularLocation>
        <location evidence="2 13">Cell membrane</location>
        <topology evidence="2 13">Multi-pass membrane protein</topology>
    </subcellularLocation>
</comment>
<dbReference type="Pfam" id="PF13853">
    <property type="entry name" value="7tm_4"/>
    <property type="match status" value="1"/>
</dbReference>
<feature type="transmembrane region" description="Helical" evidence="13">
    <location>
        <begin position="243"/>
        <end position="264"/>
    </location>
</feature>
<keyword evidence="8 12" id="KW-0297">G-protein coupled receptor</keyword>
<evidence type="ECO:0000256" key="1">
    <source>
        <dbReference type="ARBA" id="ARBA00003929"/>
    </source>
</evidence>
<dbReference type="KEGG" id="bom:102278747"/>
<dbReference type="Gene3D" id="1.20.1070.10">
    <property type="entry name" value="Rhodopsin 7-helix transmembrane proteins"/>
    <property type="match status" value="1"/>
</dbReference>
<dbReference type="InterPro" id="IPR000725">
    <property type="entry name" value="Olfact_rcpt"/>
</dbReference>
<keyword evidence="11 12" id="KW-0807">Transducer</keyword>
<keyword evidence="7 13" id="KW-1133">Transmembrane helix</keyword>
<evidence type="ECO:0000313" key="16">
    <source>
        <dbReference type="Proteomes" id="UP000011080"/>
    </source>
</evidence>
<evidence type="ECO:0000256" key="5">
    <source>
        <dbReference type="ARBA" id="ARBA00022692"/>
    </source>
</evidence>
<evidence type="ECO:0000256" key="4">
    <source>
        <dbReference type="ARBA" id="ARBA00022606"/>
    </source>
</evidence>
<sequence>MGADNQTWVREFILLGLSSDWDAQVSLFVLFLVMYLVTVLGNVLIVLLIRLDSRLHTPMYFFLTNLSLVDVSYATSIVPQMLVHFLAEHKGIPYVSCAAQLFFSLGLGGIEFVLLAMMAYDRYVAVCDPLRYSVIMHGGLCARLAITSWVSGSVNSLVQTIHTAITFQLPMCTNKYIDHISCEILAVVRLACVDTSSNEISIMVSSIVLLMTPFCLVLLSYIRILSTILKIQSTEGRKKAFHTCASHLSVVVLCYGMAIFTYIQPNPSPSVLQEKLISLFYAILTPMLNPMIYSLRNKEVKKAWRKLLGQLFGLTSKLAT</sequence>
<dbReference type="OrthoDB" id="9007674at2759"/>
<evidence type="ECO:0000256" key="11">
    <source>
        <dbReference type="ARBA" id="ARBA00023224"/>
    </source>
</evidence>
<dbReference type="CDD" id="cd15429">
    <property type="entry name" value="7tmA_OR2F-like"/>
    <property type="match status" value="1"/>
</dbReference>
<dbReference type="InterPro" id="IPR000276">
    <property type="entry name" value="GPCR_Rhodpsn"/>
</dbReference>
<dbReference type="FunFam" id="1.20.1070.10:FF:000005">
    <property type="entry name" value="Olfactory receptor"/>
    <property type="match status" value="1"/>
</dbReference>
<keyword evidence="9 13" id="KW-0472">Membrane</keyword>
<keyword evidence="5 12" id="KW-0812">Transmembrane</keyword>
<evidence type="ECO:0000313" key="15">
    <source>
        <dbReference type="EMBL" id="ELR62965.1"/>
    </source>
</evidence>
<dbReference type="PROSITE" id="PS50262">
    <property type="entry name" value="G_PROTEIN_RECEP_F1_2"/>
    <property type="match status" value="1"/>
</dbReference>
<keyword evidence="3 13" id="KW-1003">Cell membrane</keyword>
<dbReference type="AlphaFoldDB" id="L8J258"/>
<evidence type="ECO:0000256" key="13">
    <source>
        <dbReference type="RuleBase" id="RU363047"/>
    </source>
</evidence>
<evidence type="ECO:0000256" key="2">
    <source>
        <dbReference type="ARBA" id="ARBA00004651"/>
    </source>
</evidence>
<comment type="function">
    <text evidence="1">Putative odorant or sperm cell receptor.</text>
</comment>
<evidence type="ECO:0000256" key="3">
    <source>
        <dbReference type="ARBA" id="ARBA00022475"/>
    </source>
</evidence>
<protein>
    <recommendedName>
        <fullName evidence="13">Olfactory receptor</fullName>
    </recommendedName>
</protein>
<evidence type="ECO:0000256" key="7">
    <source>
        <dbReference type="ARBA" id="ARBA00022989"/>
    </source>
</evidence>
<reference evidence="15 16" key="1">
    <citation type="journal article" date="2012" name="Nat. Genet.">
        <title>The yak genome and adaptation to life at high altitude.</title>
        <authorList>
            <person name="Qiu Q."/>
            <person name="Zhang G."/>
            <person name="Ma T."/>
            <person name="Qian W."/>
            <person name="Wang J."/>
            <person name="Ye Z."/>
            <person name="Cao C."/>
            <person name="Hu Q."/>
            <person name="Kim J."/>
            <person name="Larkin D.M."/>
            <person name="Auvil L."/>
            <person name="Capitanu B."/>
            <person name="Ma J."/>
            <person name="Lewin H.A."/>
            <person name="Qian X."/>
            <person name="Lang Y."/>
            <person name="Zhou R."/>
            <person name="Wang L."/>
            <person name="Wang K."/>
            <person name="Xia J."/>
            <person name="Liao S."/>
            <person name="Pan S."/>
            <person name="Lu X."/>
            <person name="Hou H."/>
            <person name="Wang Y."/>
            <person name="Zang X."/>
            <person name="Yin Y."/>
            <person name="Ma H."/>
            <person name="Zhang J."/>
            <person name="Wang Z."/>
            <person name="Zhang Y."/>
            <person name="Zhang D."/>
            <person name="Yonezawa T."/>
            <person name="Hasegawa M."/>
            <person name="Zhong Y."/>
            <person name="Liu W."/>
            <person name="Zhang Y."/>
            <person name="Huang Z."/>
            <person name="Zhang S."/>
            <person name="Long R."/>
            <person name="Yang H."/>
            <person name="Wang J."/>
            <person name="Lenstra J.A."/>
            <person name="Cooper D.N."/>
            <person name="Wu Y."/>
            <person name="Wang J."/>
            <person name="Shi P."/>
            <person name="Wang J."/>
            <person name="Liu J."/>
        </authorList>
    </citation>
    <scope>NUCLEOTIDE SEQUENCE [LARGE SCALE GENOMIC DNA]</scope>
    <source>
        <strain evidence="16">yakQH1</strain>
    </source>
</reference>
<dbReference type="InterPro" id="IPR017452">
    <property type="entry name" value="GPCR_Rhodpsn_7TM"/>
</dbReference>
<feature type="transmembrane region" description="Helical" evidence="13">
    <location>
        <begin position="25"/>
        <end position="48"/>
    </location>
</feature>
<dbReference type="PANTHER" id="PTHR26453">
    <property type="entry name" value="OLFACTORY RECEPTOR"/>
    <property type="match status" value="1"/>
</dbReference>
<proteinExistence type="inferred from homology"/>
<dbReference type="EMBL" id="JH880267">
    <property type="protein sequence ID" value="ELR62965.1"/>
    <property type="molecule type" value="Genomic_DNA"/>
</dbReference>
<dbReference type="PRINTS" id="PR00237">
    <property type="entry name" value="GPCRRHODOPSN"/>
</dbReference>
<accession>L8J258</accession>
<evidence type="ECO:0000256" key="9">
    <source>
        <dbReference type="ARBA" id="ARBA00023136"/>
    </source>
</evidence>
<keyword evidence="10 12" id="KW-0675">Receptor</keyword>
<evidence type="ECO:0000256" key="10">
    <source>
        <dbReference type="ARBA" id="ARBA00023170"/>
    </source>
</evidence>
<name>L8J258_9CETA</name>
<feature type="domain" description="G-protein coupled receptors family 1 profile" evidence="14">
    <location>
        <begin position="41"/>
        <end position="293"/>
    </location>
</feature>
<dbReference type="PRINTS" id="PR00245">
    <property type="entry name" value="OLFACTORYR"/>
</dbReference>
<dbReference type="PROSITE" id="PS00237">
    <property type="entry name" value="G_PROTEIN_RECEP_F1_1"/>
    <property type="match status" value="1"/>
</dbReference>
<evidence type="ECO:0000256" key="6">
    <source>
        <dbReference type="ARBA" id="ARBA00022725"/>
    </source>
</evidence>
<gene>
    <name evidence="15" type="ORF">M91_09923</name>
</gene>
<feature type="transmembrane region" description="Helical" evidence="13">
    <location>
        <begin position="276"/>
        <end position="295"/>
    </location>
</feature>
<keyword evidence="6 13" id="KW-0552">Olfaction</keyword>
<dbReference type="STRING" id="72004.ENSBMUP00000018292"/>
<evidence type="ECO:0000256" key="8">
    <source>
        <dbReference type="ARBA" id="ARBA00023040"/>
    </source>
</evidence>
<feature type="transmembrane region" description="Helical" evidence="13">
    <location>
        <begin position="60"/>
        <end position="78"/>
    </location>
</feature>
<dbReference type="SUPFAM" id="SSF81321">
    <property type="entry name" value="Family A G protein-coupled receptor-like"/>
    <property type="match status" value="1"/>
</dbReference>
<keyword evidence="4 13" id="KW-0716">Sensory transduction</keyword>